<dbReference type="EnsemblMetazoa" id="GMOY004306-RA">
    <property type="protein sequence ID" value="GMOY004306-PA"/>
    <property type="gene ID" value="GMOY004306"/>
</dbReference>
<name>A0A1B0FKB3_GLOMM</name>
<proteinExistence type="predicted"/>
<evidence type="ECO:0000313" key="1">
    <source>
        <dbReference type="EnsemblMetazoa" id="GMOY004306-PA"/>
    </source>
</evidence>
<sequence length="120" mass="13335">MSNDIFGDAGIYPGATALGTILRLFAPGVLQNSLSATARPQYQGNTVPAGLNEFQYDEYNVDVNVDPNYRPYPLRQPPIRRPDQVFYDSTGALPVTYDLWGQFASVLTNIKIKQNPKLIN</sequence>
<organism evidence="1 2">
    <name type="scientific">Glossina morsitans morsitans</name>
    <name type="common">Savannah tsetse fly</name>
    <dbReference type="NCBI Taxonomy" id="37546"/>
    <lineage>
        <taxon>Eukaryota</taxon>
        <taxon>Metazoa</taxon>
        <taxon>Ecdysozoa</taxon>
        <taxon>Arthropoda</taxon>
        <taxon>Hexapoda</taxon>
        <taxon>Insecta</taxon>
        <taxon>Pterygota</taxon>
        <taxon>Neoptera</taxon>
        <taxon>Endopterygota</taxon>
        <taxon>Diptera</taxon>
        <taxon>Brachycera</taxon>
        <taxon>Muscomorpha</taxon>
        <taxon>Hippoboscoidea</taxon>
        <taxon>Glossinidae</taxon>
        <taxon>Glossina</taxon>
    </lineage>
</organism>
<protein>
    <submittedName>
        <fullName evidence="1">Uncharacterized protein</fullName>
    </submittedName>
</protein>
<reference evidence="1" key="1">
    <citation type="submission" date="2020-05" db="UniProtKB">
        <authorList>
            <consortium name="EnsemblMetazoa"/>
        </authorList>
    </citation>
    <scope>IDENTIFICATION</scope>
    <source>
        <strain evidence="1">Yale</strain>
    </source>
</reference>
<dbReference type="Proteomes" id="UP000092444">
    <property type="component" value="Unassembled WGS sequence"/>
</dbReference>
<dbReference type="EMBL" id="CCAG010023936">
    <property type="status" value="NOT_ANNOTATED_CDS"/>
    <property type="molecule type" value="Genomic_DNA"/>
</dbReference>
<keyword evidence="2" id="KW-1185">Reference proteome</keyword>
<evidence type="ECO:0000313" key="2">
    <source>
        <dbReference type="Proteomes" id="UP000092444"/>
    </source>
</evidence>
<accession>A0A1B0FKB3</accession>
<dbReference type="PhylomeDB" id="A0A1B0FKB3"/>
<dbReference type="AlphaFoldDB" id="A0A1B0FKB3"/>
<dbReference type="VEuPathDB" id="VectorBase:GMOY004306"/>